<feature type="domain" description="PAC" evidence="10">
    <location>
        <begin position="329"/>
        <end position="381"/>
    </location>
</feature>
<keyword evidence="3 6" id="KW-0597">Phosphoprotein</keyword>
<dbReference type="Proteomes" id="UP000053091">
    <property type="component" value="Unassembled WGS sequence"/>
</dbReference>
<evidence type="ECO:0000256" key="4">
    <source>
        <dbReference type="ARBA" id="ARBA00022679"/>
    </source>
</evidence>
<dbReference type="AlphaFoldDB" id="A0A0S7BZW7"/>
<dbReference type="OrthoDB" id="9796457at2"/>
<dbReference type="InterPro" id="IPR011006">
    <property type="entry name" value="CheY-like_superfamily"/>
</dbReference>
<keyword evidence="4" id="KW-0808">Transferase</keyword>
<dbReference type="GO" id="GO:0005886">
    <property type="term" value="C:plasma membrane"/>
    <property type="evidence" value="ECO:0007669"/>
    <property type="project" value="TreeGrafter"/>
</dbReference>
<dbReference type="InterPro" id="IPR000014">
    <property type="entry name" value="PAS"/>
</dbReference>
<feature type="domain" description="PAS" evidence="9">
    <location>
        <begin position="507"/>
        <end position="577"/>
    </location>
</feature>
<dbReference type="GO" id="GO:0006355">
    <property type="term" value="P:regulation of DNA-templated transcription"/>
    <property type="evidence" value="ECO:0007669"/>
    <property type="project" value="InterPro"/>
</dbReference>
<dbReference type="PATRIC" id="fig|1678841.3.peg.415"/>
<evidence type="ECO:0000256" key="5">
    <source>
        <dbReference type="ARBA" id="ARBA00022777"/>
    </source>
</evidence>
<dbReference type="RefSeq" id="WP_062037617.1">
    <property type="nucleotide sequence ID" value="NZ_DF968182.1"/>
</dbReference>
<dbReference type="PRINTS" id="PR00344">
    <property type="entry name" value="BCTRLSENSOR"/>
</dbReference>
<dbReference type="PROSITE" id="PS50113">
    <property type="entry name" value="PAC"/>
    <property type="match status" value="3"/>
</dbReference>
<feature type="domain" description="PAS" evidence="9">
    <location>
        <begin position="130"/>
        <end position="200"/>
    </location>
</feature>
<dbReference type="PANTHER" id="PTHR43047">
    <property type="entry name" value="TWO-COMPONENT HISTIDINE PROTEIN KINASE"/>
    <property type="match status" value="1"/>
</dbReference>
<keyword evidence="5" id="KW-0418">Kinase</keyword>
<reference evidence="11" key="1">
    <citation type="journal article" date="2015" name="Genome Announc.">
        <title>Draft Genome Sequence of Bacteroidales Strain TBC1, a Novel Isolate from a Methanogenic Wastewater Treatment System.</title>
        <authorList>
            <person name="Tourlousse D.M."/>
            <person name="Matsuura N."/>
            <person name="Sun L."/>
            <person name="Toyonaga M."/>
            <person name="Kuroda K."/>
            <person name="Ohashi A."/>
            <person name="Cruz R."/>
            <person name="Yamaguchi T."/>
            <person name="Sekiguchi Y."/>
        </authorList>
    </citation>
    <scope>NUCLEOTIDE SEQUENCE [LARGE SCALE GENOMIC DNA]</scope>
    <source>
        <strain evidence="11">TBC1</strain>
    </source>
</reference>
<dbReference type="InterPro" id="IPR001610">
    <property type="entry name" value="PAC"/>
</dbReference>
<dbReference type="CDD" id="cd17546">
    <property type="entry name" value="REC_hyHK_CKI1_RcsC-like"/>
    <property type="match status" value="1"/>
</dbReference>
<dbReference type="InterPro" id="IPR013767">
    <property type="entry name" value="PAS_fold"/>
</dbReference>
<dbReference type="Pfam" id="PF13188">
    <property type="entry name" value="PAS_8"/>
    <property type="match status" value="1"/>
</dbReference>
<dbReference type="GO" id="GO:0009927">
    <property type="term" value="F:histidine phosphotransfer kinase activity"/>
    <property type="evidence" value="ECO:0007669"/>
    <property type="project" value="TreeGrafter"/>
</dbReference>
<dbReference type="InterPro" id="IPR000700">
    <property type="entry name" value="PAS-assoc_C"/>
</dbReference>
<dbReference type="InterPro" id="IPR001789">
    <property type="entry name" value="Sig_transdc_resp-reg_receiver"/>
</dbReference>
<dbReference type="PANTHER" id="PTHR43047:SF66">
    <property type="entry name" value="HISKA"/>
    <property type="match status" value="1"/>
</dbReference>
<evidence type="ECO:0000313" key="11">
    <source>
        <dbReference type="EMBL" id="GAP42232.1"/>
    </source>
</evidence>
<dbReference type="Pfam" id="PF00989">
    <property type="entry name" value="PAS"/>
    <property type="match status" value="1"/>
</dbReference>
<dbReference type="Pfam" id="PF00072">
    <property type="entry name" value="Response_reg"/>
    <property type="match status" value="1"/>
</dbReference>
<dbReference type="Pfam" id="PF13426">
    <property type="entry name" value="PAS_9"/>
    <property type="match status" value="1"/>
</dbReference>
<feature type="domain" description="PAC" evidence="10">
    <location>
        <begin position="580"/>
        <end position="631"/>
    </location>
</feature>
<feature type="domain" description="PAS" evidence="9">
    <location>
        <begin position="382"/>
        <end position="430"/>
    </location>
</feature>
<feature type="domain" description="PAS" evidence="9">
    <location>
        <begin position="254"/>
        <end position="326"/>
    </location>
</feature>
<proteinExistence type="predicted"/>
<dbReference type="SMART" id="SM00388">
    <property type="entry name" value="HisKA"/>
    <property type="match status" value="1"/>
</dbReference>
<dbReference type="InterPro" id="IPR003661">
    <property type="entry name" value="HisK_dim/P_dom"/>
</dbReference>
<evidence type="ECO:0000259" key="8">
    <source>
        <dbReference type="PROSITE" id="PS50110"/>
    </source>
</evidence>
<dbReference type="SUPFAM" id="SSF52172">
    <property type="entry name" value="CheY-like"/>
    <property type="match status" value="1"/>
</dbReference>
<name>A0A0S7BZW7_9BACT</name>
<evidence type="ECO:0000256" key="6">
    <source>
        <dbReference type="PROSITE-ProRule" id="PRU00169"/>
    </source>
</evidence>
<dbReference type="Gene3D" id="1.10.287.130">
    <property type="match status" value="1"/>
</dbReference>
<dbReference type="CDD" id="cd00082">
    <property type="entry name" value="HisKA"/>
    <property type="match status" value="1"/>
</dbReference>
<dbReference type="InterPro" id="IPR005467">
    <property type="entry name" value="His_kinase_dom"/>
</dbReference>
<comment type="catalytic activity">
    <reaction evidence="1">
        <text>ATP + protein L-histidine = ADP + protein N-phospho-L-histidine.</text>
        <dbReference type="EC" id="2.7.13.3"/>
    </reaction>
</comment>
<dbReference type="InterPro" id="IPR013655">
    <property type="entry name" value="PAS_fold_3"/>
</dbReference>
<dbReference type="PROSITE" id="PS50112">
    <property type="entry name" value="PAS"/>
    <property type="match status" value="4"/>
</dbReference>
<gene>
    <name evidence="11" type="ORF">TBC1_11361</name>
</gene>
<dbReference type="EC" id="2.7.13.3" evidence="2"/>
<dbReference type="SMART" id="SM00086">
    <property type="entry name" value="PAC"/>
    <property type="match status" value="3"/>
</dbReference>
<dbReference type="Pfam" id="PF00512">
    <property type="entry name" value="HisKA"/>
    <property type="match status" value="1"/>
</dbReference>
<dbReference type="SMART" id="SM00448">
    <property type="entry name" value="REC"/>
    <property type="match status" value="1"/>
</dbReference>
<dbReference type="Gene3D" id="3.30.450.20">
    <property type="entry name" value="PAS domain"/>
    <property type="match status" value="4"/>
</dbReference>
<evidence type="ECO:0000256" key="3">
    <source>
        <dbReference type="ARBA" id="ARBA00022553"/>
    </source>
</evidence>
<feature type="domain" description="PAC" evidence="10">
    <location>
        <begin position="202"/>
        <end position="253"/>
    </location>
</feature>
<evidence type="ECO:0000256" key="2">
    <source>
        <dbReference type="ARBA" id="ARBA00012438"/>
    </source>
</evidence>
<feature type="domain" description="Histidine kinase" evidence="7">
    <location>
        <begin position="649"/>
        <end position="867"/>
    </location>
</feature>
<dbReference type="GO" id="GO:0000155">
    <property type="term" value="F:phosphorelay sensor kinase activity"/>
    <property type="evidence" value="ECO:0007669"/>
    <property type="project" value="InterPro"/>
</dbReference>
<evidence type="ECO:0000259" key="7">
    <source>
        <dbReference type="PROSITE" id="PS50109"/>
    </source>
</evidence>
<evidence type="ECO:0000259" key="10">
    <source>
        <dbReference type="PROSITE" id="PS50113"/>
    </source>
</evidence>
<dbReference type="InterPro" id="IPR036890">
    <property type="entry name" value="HATPase_C_sf"/>
</dbReference>
<organism evidence="11">
    <name type="scientific">Lentimicrobium saccharophilum</name>
    <dbReference type="NCBI Taxonomy" id="1678841"/>
    <lineage>
        <taxon>Bacteria</taxon>
        <taxon>Pseudomonadati</taxon>
        <taxon>Bacteroidota</taxon>
        <taxon>Bacteroidia</taxon>
        <taxon>Bacteroidales</taxon>
        <taxon>Lentimicrobiaceae</taxon>
        <taxon>Lentimicrobium</taxon>
    </lineage>
</organism>
<dbReference type="InterPro" id="IPR035965">
    <property type="entry name" value="PAS-like_dom_sf"/>
</dbReference>
<dbReference type="InterPro" id="IPR004358">
    <property type="entry name" value="Sig_transdc_His_kin-like_C"/>
</dbReference>
<dbReference type="SMART" id="SM00091">
    <property type="entry name" value="PAS"/>
    <property type="match status" value="5"/>
</dbReference>
<dbReference type="Gene3D" id="3.40.50.2300">
    <property type="match status" value="1"/>
</dbReference>
<dbReference type="Gene3D" id="3.30.565.10">
    <property type="entry name" value="Histidine kinase-like ATPase, C-terminal domain"/>
    <property type="match status" value="1"/>
</dbReference>
<dbReference type="SUPFAM" id="SSF55874">
    <property type="entry name" value="ATPase domain of HSP90 chaperone/DNA topoisomerase II/histidine kinase"/>
    <property type="match status" value="1"/>
</dbReference>
<sequence>MKTQENIKSASGPYGIFDAMNVYVCITNGKKKIVHANSALCKRAGSELLPLKGKSVFWKAKIPRAGNAVKQKYDFKEIWSEQLNGWFNISISGFADHQTANGWIWTAIELTQPAKPESLQTLYKSDKTAHRDLYQTLFETSPSGILLLNEDGIIIDVNQSSCRSTNYTRDELIGSHVSVLALPESAGMVNHNIKKILNGQLLEHEVTSRRKDGSYYYSLLTESLVRLPGGERGILSVSNDITERKMAELALRESEQKFRNIANYTANWESLFNEKGKIVWTNPAAERFTGYTPEEIIAMPDVIEVLITEQDRESARRILEDGLREKTGKESVIRCRRKDGSCFWLSISWTQILDNNGNLIGIRTSGQNVSNRLEAVEALQRSENLYRQMIENAPIGMHFYELDGDGRLIFTRANPAADRILGLDNSRYIGMEIGKAFPNLKGTDIAEFYKNAAINNRAWIAEQLDYTDNKISGAFEVKAFQTAPGKMVATFSDITKRKKTEEALSESRRLFEALTRMAPVGIFRTDAEGKTTFVNPKWSALSGLSFDEALQDKYLAAIHPDDRNERMCEWKKAVKQKIPVISEYRFVRPNGSIIWVQGQAVPEVVDGQVKGFIGTITDITELIEIQHELIRAKEKAEASNRLKTTFMKNISHEIRTPLNGIFGFAQLIGSGEYTEKENQEFISFLDKSVTRLTKTIDNIMEISLLMSGNMVKNEGVFRFTDLLKEVYHHFKPVAQHKGIELNLVMNGSENASLVITDKVILKRILEEITDNAVKFTEKGEVKIKYTITENAINIEVTDTGIGISEEYLPLIFEPFMQENVYSTRIKNSTGLGLSIVQGSTVLLGGEIKVSSVKGTGTSINLTFPVRIPGKETQNESAKPETVSISGYRPAILIVEDEAINRLFIKKLLSKHDCRIFTASGGPEAIALVKGESKIDIILMDIKMPGMDGTEAVRQIRMYKPGIKIVAVTAYGSVQDREKCLEAGCDDYIAKPFHGKDLFSLLQSLINWPGPEE</sequence>
<accession>A0A0S7BZW7</accession>
<feature type="modified residue" description="4-aspartylphosphate" evidence="6">
    <location>
        <position position="940"/>
    </location>
</feature>
<dbReference type="SMART" id="SM00387">
    <property type="entry name" value="HATPase_c"/>
    <property type="match status" value="1"/>
</dbReference>
<dbReference type="InterPro" id="IPR003594">
    <property type="entry name" value="HATPase_dom"/>
</dbReference>
<dbReference type="PROSITE" id="PS50109">
    <property type="entry name" value="HIS_KIN"/>
    <property type="match status" value="1"/>
</dbReference>
<feature type="domain" description="Response regulatory" evidence="8">
    <location>
        <begin position="890"/>
        <end position="1005"/>
    </location>
</feature>
<dbReference type="NCBIfam" id="TIGR00229">
    <property type="entry name" value="sensory_box"/>
    <property type="match status" value="4"/>
</dbReference>
<dbReference type="InterPro" id="IPR036097">
    <property type="entry name" value="HisK_dim/P_sf"/>
</dbReference>
<dbReference type="STRING" id="1678841.TBC1_11361"/>
<protein>
    <recommendedName>
        <fullName evidence="2">histidine kinase</fullName>
        <ecNumber evidence="2">2.7.13.3</ecNumber>
    </recommendedName>
</protein>
<evidence type="ECO:0000256" key="1">
    <source>
        <dbReference type="ARBA" id="ARBA00000085"/>
    </source>
</evidence>
<dbReference type="Pfam" id="PF02518">
    <property type="entry name" value="HATPase_c"/>
    <property type="match status" value="1"/>
</dbReference>
<dbReference type="SUPFAM" id="SSF47384">
    <property type="entry name" value="Homodimeric domain of signal transducing histidine kinase"/>
    <property type="match status" value="1"/>
</dbReference>
<dbReference type="SUPFAM" id="SSF55785">
    <property type="entry name" value="PYP-like sensor domain (PAS domain)"/>
    <property type="match status" value="4"/>
</dbReference>
<evidence type="ECO:0000313" key="12">
    <source>
        <dbReference type="Proteomes" id="UP000053091"/>
    </source>
</evidence>
<dbReference type="PROSITE" id="PS50110">
    <property type="entry name" value="RESPONSE_REGULATORY"/>
    <property type="match status" value="1"/>
</dbReference>
<keyword evidence="12" id="KW-1185">Reference proteome</keyword>
<dbReference type="EMBL" id="DF968182">
    <property type="protein sequence ID" value="GAP42232.1"/>
    <property type="molecule type" value="Genomic_DNA"/>
</dbReference>
<dbReference type="Pfam" id="PF08447">
    <property type="entry name" value="PAS_3"/>
    <property type="match status" value="1"/>
</dbReference>
<dbReference type="CDD" id="cd00130">
    <property type="entry name" value="PAS"/>
    <property type="match status" value="3"/>
</dbReference>
<evidence type="ECO:0000259" key="9">
    <source>
        <dbReference type="PROSITE" id="PS50112"/>
    </source>
</evidence>